<evidence type="ECO:0000313" key="10">
    <source>
        <dbReference type="EMBL" id="MBW7473362.1"/>
    </source>
</evidence>
<dbReference type="InterPro" id="IPR011527">
    <property type="entry name" value="ABC1_TM_dom"/>
</dbReference>
<evidence type="ECO:0000259" key="9">
    <source>
        <dbReference type="PROSITE" id="PS50929"/>
    </source>
</evidence>
<dbReference type="InterPro" id="IPR017871">
    <property type="entry name" value="ABC_transporter-like_CS"/>
</dbReference>
<dbReference type="InterPro" id="IPR003439">
    <property type="entry name" value="ABC_transporter-like_ATP-bd"/>
</dbReference>
<dbReference type="SUPFAM" id="SSF52540">
    <property type="entry name" value="P-loop containing nucleoside triphosphate hydrolases"/>
    <property type="match status" value="1"/>
</dbReference>
<dbReference type="Gene3D" id="1.20.1560.10">
    <property type="entry name" value="ABC transporter type 1, transmembrane domain"/>
    <property type="match status" value="1"/>
</dbReference>
<dbReference type="InterPro" id="IPR027417">
    <property type="entry name" value="P-loop_NTPase"/>
</dbReference>
<dbReference type="PROSITE" id="PS50929">
    <property type="entry name" value="ABC_TM1F"/>
    <property type="match status" value="1"/>
</dbReference>
<feature type="transmembrane region" description="Helical" evidence="7">
    <location>
        <begin position="64"/>
        <end position="87"/>
    </location>
</feature>
<dbReference type="SMART" id="SM00382">
    <property type="entry name" value="AAA"/>
    <property type="match status" value="1"/>
</dbReference>
<dbReference type="InterPro" id="IPR036640">
    <property type="entry name" value="ABC1_TM_sf"/>
</dbReference>
<protein>
    <submittedName>
        <fullName evidence="10">ABC transporter ATP-binding protein/permease</fullName>
    </submittedName>
</protein>
<feature type="transmembrane region" description="Helical" evidence="7">
    <location>
        <begin position="148"/>
        <end position="165"/>
    </location>
</feature>
<sequence>MQRMSGEAAASMVQVWRWTLSFMKPYRRQLLLQLTLGVLLTACEMMVPKSLELFIDHVIPERNWSYFAGLLAAMAVMVALMLGMRAYRNLIERELREKAASDVQLALFRKLRELGFSYYEKHSTGDSLSLMNTEVSAMQTIYQRHWPELVRCSLYVLVIAVMLAILHAPLLLWTLPWAGLYAICGPLLERRSMLGVLRMTEERVAYGQSVYDSISAQAELRAHGRLNWDRQRVLQDLERYLRSWRRMTVPLWLRGVPRRIVVYGSALTMFAYGAVLVRDGFLSVGEFVAFALYYMIMIFNLTLVITIMTEIRVLMSQAGKLYRLAEQKAELTEAEHPVKLPAVKGHLAFDCVSFRYPSGKADIVRAFKLDVRPGEKVALVGESGGGKSTILKLLGRFYDPTEGRILLDGVDYKELSLRQIRESIGFVFQETYLFGTTIRDNIRFVKPDATDAEVAAAAKAAYLHTFIEGLPQGYETEVGERGYRLSGGQKQRIAIARMFLKNAAVIVLDEATSALDNHSEQEVVQALEALMREKTIVTVAHRLTTVRHYDRIVVLERGMAVEAGGFDELLRRRGALYRLVEGRADGSG</sequence>
<dbReference type="PROSITE" id="PS50893">
    <property type="entry name" value="ABC_TRANSPORTER_2"/>
    <property type="match status" value="1"/>
</dbReference>
<organism evidence="10 11">
    <name type="scientific">Paenibacillus oenotherae</name>
    <dbReference type="NCBI Taxonomy" id="1435645"/>
    <lineage>
        <taxon>Bacteria</taxon>
        <taxon>Bacillati</taxon>
        <taxon>Bacillota</taxon>
        <taxon>Bacilli</taxon>
        <taxon>Bacillales</taxon>
        <taxon>Paenibacillaceae</taxon>
        <taxon>Paenibacillus</taxon>
    </lineage>
</organism>
<evidence type="ECO:0000256" key="5">
    <source>
        <dbReference type="ARBA" id="ARBA00022989"/>
    </source>
</evidence>
<keyword evidence="5 7" id="KW-1133">Transmembrane helix</keyword>
<proteinExistence type="predicted"/>
<dbReference type="InterPro" id="IPR039421">
    <property type="entry name" value="Type_1_exporter"/>
</dbReference>
<feature type="domain" description="ABC transporter" evidence="8">
    <location>
        <begin position="347"/>
        <end position="582"/>
    </location>
</feature>
<comment type="subcellular location">
    <subcellularLocation>
        <location evidence="1">Cell membrane</location>
        <topology evidence="1">Multi-pass membrane protein</topology>
    </subcellularLocation>
</comment>
<dbReference type="EMBL" id="JAHZIJ010000001">
    <property type="protein sequence ID" value="MBW7473362.1"/>
    <property type="molecule type" value="Genomic_DNA"/>
</dbReference>
<dbReference type="Proteomes" id="UP000812277">
    <property type="component" value="Unassembled WGS sequence"/>
</dbReference>
<feature type="transmembrane region" description="Helical" evidence="7">
    <location>
        <begin position="290"/>
        <end position="314"/>
    </location>
</feature>
<evidence type="ECO:0000256" key="1">
    <source>
        <dbReference type="ARBA" id="ARBA00004651"/>
    </source>
</evidence>
<keyword evidence="3" id="KW-0547">Nucleotide-binding</keyword>
<dbReference type="GO" id="GO:0005524">
    <property type="term" value="F:ATP binding"/>
    <property type="evidence" value="ECO:0007669"/>
    <property type="project" value="UniProtKB-KW"/>
</dbReference>
<evidence type="ECO:0000256" key="3">
    <source>
        <dbReference type="ARBA" id="ARBA00022741"/>
    </source>
</evidence>
<gene>
    <name evidence="10" type="ORF">K0T92_01230</name>
</gene>
<dbReference type="CDD" id="cd07346">
    <property type="entry name" value="ABC_6TM_exporters"/>
    <property type="match status" value="1"/>
</dbReference>
<dbReference type="InterPro" id="IPR003593">
    <property type="entry name" value="AAA+_ATPase"/>
</dbReference>
<feature type="domain" description="ABC transmembrane type-1" evidence="9">
    <location>
        <begin position="36"/>
        <end position="311"/>
    </location>
</feature>
<dbReference type="Gene3D" id="3.40.50.300">
    <property type="entry name" value="P-loop containing nucleotide triphosphate hydrolases"/>
    <property type="match status" value="1"/>
</dbReference>
<evidence type="ECO:0000256" key="2">
    <source>
        <dbReference type="ARBA" id="ARBA00022692"/>
    </source>
</evidence>
<dbReference type="PANTHER" id="PTHR43394:SF1">
    <property type="entry name" value="ATP-BINDING CASSETTE SUB-FAMILY B MEMBER 10, MITOCHONDRIAL"/>
    <property type="match status" value="1"/>
</dbReference>
<reference evidence="10 11" key="1">
    <citation type="submission" date="2021-07" db="EMBL/GenBank/DDBJ databases">
        <title>Paenibacillus radiodurans sp. nov., isolated from the southeastern edge of Tengger Desert.</title>
        <authorList>
            <person name="Zhang G."/>
        </authorList>
    </citation>
    <scope>NUCLEOTIDE SEQUENCE [LARGE SCALE GENOMIC DNA]</scope>
    <source>
        <strain evidence="10 11">DT7-4</strain>
    </source>
</reference>
<evidence type="ECO:0000256" key="4">
    <source>
        <dbReference type="ARBA" id="ARBA00022840"/>
    </source>
</evidence>
<dbReference type="PROSITE" id="PS00211">
    <property type="entry name" value="ABC_TRANSPORTER_1"/>
    <property type="match status" value="1"/>
</dbReference>
<evidence type="ECO:0000313" key="11">
    <source>
        <dbReference type="Proteomes" id="UP000812277"/>
    </source>
</evidence>
<comment type="caution">
    <text evidence="10">The sequence shown here is derived from an EMBL/GenBank/DDBJ whole genome shotgun (WGS) entry which is preliminary data.</text>
</comment>
<keyword evidence="2 7" id="KW-0812">Transmembrane</keyword>
<dbReference type="Pfam" id="PF00005">
    <property type="entry name" value="ABC_tran"/>
    <property type="match status" value="1"/>
</dbReference>
<evidence type="ECO:0000259" key="8">
    <source>
        <dbReference type="PROSITE" id="PS50893"/>
    </source>
</evidence>
<dbReference type="PANTHER" id="PTHR43394">
    <property type="entry name" value="ATP-DEPENDENT PERMEASE MDL1, MITOCHONDRIAL"/>
    <property type="match status" value="1"/>
</dbReference>
<keyword evidence="11" id="KW-1185">Reference proteome</keyword>
<keyword evidence="4 10" id="KW-0067">ATP-binding</keyword>
<feature type="transmembrane region" description="Helical" evidence="7">
    <location>
        <begin position="260"/>
        <end position="278"/>
    </location>
</feature>
<dbReference type="Pfam" id="PF00664">
    <property type="entry name" value="ABC_membrane"/>
    <property type="match status" value="1"/>
</dbReference>
<accession>A0ABS7D0I4</accession>
<name>A0ABS7D0I4_9BACL</name>
<evidence type="ECO:0000256" key="6">
    <source>
        <dbReference type="ARBA" id="ARBA00023136"/>
    </source>
</evidence>
<evidence type="ECO:0000256" key="7">
    <source>
        <dbReference type="SAM" id="Phobius"/>
    </source>
</evidence>
<dbReference type="SUPFAM" id="SSF90123">
    <property type="entry name" value="ABC transporter transmembrane region"/>
    <property type="match status" value="1"/>
</dbReference>
<keyword evidence="6 7" id="KW-0472">Membrane</keyword>